<evidence type="ECO:0000256" key="1">
    <source>
        <dbReference type="ARBA" id="ARBA00022730"/>
    </source>
</evidence>
<dbReference type="PANTHER" id="PTHR33284">
    <property type="entry name" value="RIBOSOMAL PROTEIN L25/GLN-TRNA SYNTHETASE, ANTI-CODON-BINDING DOMAIN-CONTAINING PROTEIN"/>
    <property type="match status" value="1"/>
</dbReference>
<dbReference type="STRING" id="563176.SAMN04488090_3098"/>
<dbReference type="NCBIfam" id="NF004132">
    <property type="entry name" value="PRK05618.2-2"/>
    <property type="match status" value="1"/>
</dbReference>
<gene>
    <name evidence="5" type="primary">rplY</name>
    <name evidence="5" type="synonym">ctc</name>
    <name evidence="8" type="ORF">SAMN04488090_3098</name>
</gene>
<dbReference type="AlphaFoldDB" id="A0A1G9S038"/>
<proteinExistence type="inferred from homology"/>
<dbReference type="PANTHER" id="PTHR33284:SF1">
    <property type="entry name" value="RIBOSOMAL PROTEIN L25_GLN-TRNA SYNTHETASE, ANTI-CODON-BINDING DOMAIN-CONTAINING PROTEIN"/>
    <property type="match status" value="1"/>
</dbReference>
<evidence type="ECO:0000313" key="8">
    <source>
        <dbReference type="EMBL" id="SDM28115.1"/>
    </source>
</evidence>
<dbReference type="InterPro" id="IPR037121">
    <property type="entry name" value="Ribosomal_bL25_C"/>
</dbReference>
<feature type="domain" description="Large ribosomal subunit protein bL25 beta" evidence="7">
    <location>
        <begin position="98"/>
        <end position="179"/>
    </location>
</feature>
<keyword evidence="4 5" id="KW-0687">Ribonucleoprotein</keyword>
<dbReference type="Proteomes" id="UP000198901">
    <property type="component" value="Unassembled WGS sequence"/>
</dbReference>
<dbReference type="RefSeq" id="WP_093204027.1">
    <property type="nucleotide sequence ID" value="NZ_FNGS01000005.1"/>
</dbReference>
<evidence type="ECO:0000256" key="5">
    <source>
        <dbReference type="HAMAP-Rule" id="MF_01334"/>
    </source>
</evidence>
<protein>
    <recommendedName>
        <fullName evidence="5">Large ribosomal subunit protein bL25</fullName>
    </recommendedName>
    <alternativeName>
        <fullName evidence="5">General stress protein CTC</fullName>
    </alternativeName>
</protein>
<dbReference type="InterPro" id="IPR020930">
    <property type="entry name" value="Ribosomal_uL5_bac-type"/>
</dbReference>
<dbReference type="InterPro" id="IPR020057">
    <property type="entry name" value="Ribosomal_bL25_b-dom"/>
</dbReference>
<dbReference type="GO" id="GO:0003735">
    <property type="term" value="F:structural constituent of ribosome"/>
    <property type="evidence" value="ECO:0007669"/>
    <property type="project" value="InterPro"/>
</dbReference>
<evidence type="ECO:0000256" key="4">
    <source>
        <dbReference type="ARBA" id="ARBA00023274"/>
    </source>
</evidence>
<dbReference type="GO" id="GO:0006412">
    <property type="term" value="P:translation"/>
    <property type="evidence" value="ECO:0007669"/>
    <property type="project" value="UniProtKB-UniRule"/>
</dbReference>
<dbReference type="InterPro" id="IPR029751">
    <property type="entry name" value="Ribosomal_L25_dom"/>
</dbReference>
<dbReference type="Gene3D" id="2.40.240.10">
    <property type="entry name" value="Ribosomal Protein L25, Chain P"/>
    <property type="match status" value="1"/>
</dbReference>
<feature type="domain" description="Large ribosomal subunit protein bL25 L25" evidence="6">
    <location>
        <begin position="9"/>
        <end position="90"/>
    </location>
</feature>
<dbReference type="CDD" id="cd00495">
    <property type="entry name" value="Ribosomal_L25_TL5_CTC"/>
    <property type="match status" value="1"/>
</dbReference>
<dbReference type="Gene3D" id="2.170.120.20">
    <property type="entry name" value="Ribosomal protein L25, beta domain"/>
    <property type="match status" value="1"/>
</dbReference>
<dbReference type="SUPFAM" id="SSF50715">
    <property type="entry name" value="Ribosomal protein L25-like"/>
    <property type="match status" value="1"/>
</dbReference>
<evidence type="ECO:0000259" key="7">
    <source>
        <dbReference type="Pfam" id="PF14693"/>
    </source>
</evidence>
<dbReference type="InterPro" id="IPR011035">
    <property type="entry name" value="Ribosomal_bL25/Gln-tRNA_synth"/>
</dbReference>
<dbReference type="GO" id="GO:0008097">
    <property type="term" value="F:5S rRNA binding"/>
    <property type="evidence" value="ECO:0007669"/>
    <property type="project" value="InterPro"/>
</dbReference>
<organism evidence="8 9">
    <name type="scientific">Siphonobacter aquaeclarae</name>
    <dbReference type="NCBI Taxonomy" id="563176"/>
    <lineage>
        <taxon>Bacteria</taxon>
        <taxon>Pseudomonadati</taxon>
        <taxon>Bacteroidota</taxon>
        <taxon>Cytophagia</taxon>
        <taxon>Cytophagales</taxon>
        <taxon>Cytophagaceae</taxon>
        <taxon>Siphonobacter</taxon>
    </lineage>
</organism>
<evidence type="ECO:0000256" key="3">
    <source>
        <dbReference type="ARBA" id="ARBA00022980"/>
    </source>
</evidence>
<keyword evidence="9" id="KW-1185">Reference proteome</keyword>
<dbReference type="InterPro" id="IPR020056">
    <property type="entry name" value="Rbsml_bL25/Gln-tRNA_synth_N"/>
</dbReference>
<keyword evidence="2 5" id="KW-0694">RNA-binding</keyword>
<dbReference type="EMBL" id="FNGS01000005">
    <property type="protein sequence ID" value="SDM28115.1"/>
    <property type="molecule type" value="Genomic_DNA"/>
</dbReference>
<reference evidence="8 9" key="1">
    <citation type="submission" date="2016-10" db="EMBL/GenBank/DDBJ databases">
        <authorList>
            <person name="de Groot N.N."/>
        </authorList>
    </citation>
    <scope>NUCLEOTIDE SEQUENCE [LARGE SCALE GENOMIC DNA]</scope>
    <source>
        <strain evidence="8 9">DSM 21668</strain>
    </source>
</reference>
<evidence type="ECO:0000259" key="6">
    <source>
        <dbReference type="Pfam" id="PF01386"/>
    </source>
</evidence>
<dbReference type="GO" id="GO:0022625">
    <property type="term" value="C:cytosolic large ribosomal subunit"/>
    <property type="evidence" value="ECO:0007669"/>
    <property type="project" value="TreeGrafter"/>
</dbReference>
<evidence type="ECO:0000313" key="9">
    <source>
        <dbReference type="Proteomes" id="UP000198901"/>
    </source>
</evidence>
<keyword evidence="1 5" id="KW-0699">rRNA-binding</keyword>
<comment type="function">
    <text evidence="5">This is one of the proteins that binds to the 5S RNA in the ribosome where it forms part of the central protuberance.</text>
</comment>
<dbReference type="Pfam" id="PF14693">
    <property type="entry name" value="Ribosomal_TL5_C"/>
    <property type="match status" value="1"/>
</dbReference>
<accession>A0A1G9S038</accession>
<comment type="similarity">
    <text evidence="5">Belongs to the bacterial ribosomal protein bL25 family. CTC subfamily.</text>
</comment>
<dbReference type="HAMAP" id="MF_01334">
    <property type="entry name" value="Ribosomal_bL25_CTC"/>
    <property type="match status" value="1"/>
</dbReference>
<dbReference type="NCBIfam" id="TIGR00731">
    <property type="entry name" value="bL25_bact_ctc"/>
    <property type="match status" value="1"/>
</dbReference>
<sequence length="184" mass="20301">MKKLEIVGFKRANLGKKESKDLRAEANIPAVLYGGANQVHFYAPAILFRDLLFTPDAYEVTLNIEGDIYRAILQDTQFHPVNDSLLHADFLEITDKPIKVNVPLKFVGNSPGVQKGGKLVQKLRKITLRGAAENIPDAVEVNISHLDLGKSVRVSEVKVENVEILNALALPIATIDIPRSLRGK</sequence>
<dbReference type="InterPro" id="IPR001021">
    <property type="entry name" value="Ribosomal_bL25_long"/>
</dbReference>
<name>A0A1G9S038_9BACT</name>
<dbReference type="OrthoDB" id="9786489at2"/>
<evidence type="ECO:0000256" key="2">
    <source>
        <dbReference type="ARBA" id="ARBA00022884"/>
    </source>
</evidence>
<keyword evidence="3 5" id="KW-0689">Ribosomal protein</keyword>
<comment type="subunit">
    <text evidence="5">Part of the 50S ribosomal subunit; part of the 5S rRNA/L5/L18/L25 subcomplex. Contacts the 5S rRNA. Binds to the 5S rRNA independently of L5 and L18.</text>
</comment>
<dbReference type="Pfam" id="PF01386">
    <property type="entry name" value="Ribosomal_L25p"/>
    <property type="match status" value="1"/>
</dbReference>